<feature type="transmembrane region" description="Helical" evidence="5">
    <location>
        <begin position="45"/>
        <end position="63"/>
    </location>
</feature>
<proteinExistence type="predicted"/>
<evidence type="ECO:0000256" key="2">
    <source>
        <dbReference type="ARBA" id="ARBA00022692"/>
    </source>
</evidence>
<feature type="domain" description="NfeD-like C-terminal" evidence="6">
    <location>
        <begin position="85"/>
        <end position="142"/>
    </location>
</feature>
<evidence type="ECO:0000256" key="4">
    <source>
        <dbReference type="ARBA" id="ARBA00023136"/>
    </source>
</evidence>
<keyword evidence="2 5" id="KW-0812">Transmembrane</keyword>
<name>A0ABS0H9Q6_9ACTN</name>
<dbReference type="PANTHER" id="PTHR33507:SF3">
    <property type="entry name" value="INNER MEMBRANE PROTEIN YBBJ"/>
    <property type="match status" value="1"/>
</dbReference>
<dbReference type="Pfam" id="PF01957">
    <property type="entry name" value="NfeD"/>
    <property type="match status" value="1"/>
</dbReference>
<dbReference type="PANTHER" id="PTHR33507">
    <property type="entry name" value="INNER MEMBRANE PROTEIN YBBJ"/>
    <property type="match status" value="1"/>
</dbReference>
<keyword evidence="3 5" id="KW-1133">Transmembrane helix</keyword>
<accession>A0ABS0H9Q6</accession>
<gene>
    <name evidence="7" type="ORF">I0C86_38730</name>
</gene>
<dbReference type="RefSeq" id="WP_196206288.1">
    <property type="nucleotide sequence ID" value="NZ_JADPUN010000387.1"/>
</dbReference>
<evidence type="ECO:0000313" key="8">
    <source>
        <dbReference type="Proteomes" id="UP000638560"/>
    </source>
</evidence>
<dbReference type="InterPro" id="IPR002810">
    <property type="entry name" value="NfeD-like_C"/>
</dbReference>
<dbReference type="Proteomes" id="UP000638560">
    <property type="component" value="Unassembled WGS sequence"/>
</dbReference>
<dbReference type="InterPro" id="IPR012340">
    <property type="entry name" value="NA-bd_OB-fold"/>
</dbReference>
<comment type="subcellular location">
    <subcellularLocation>
        <location evidence="1">Membrane</location>
        <topology evidence="1">Multi-pass membrane protein</topology>
    </subcellularLocation>
</comment>
<evidence type="ECO:0000256" key="1">
    <source>
        <dbReference type="ARBA" id="ARBA00004141"/>
    </source>
</evidence>
<comment type="caution">
    <text evidence="7">The sequence shown here is derived from an EMBL/GenBank/DDBJ whole genome shotgun (WGS) entry which is preliminary data.</text>
</comment>
<protein>
    <submittedName>
        <fullName evidence="7">NfeD family protein</fullName>
    </submittedName>
</protein>
<feature type="transmembrane region" description="Helical" evidence="5">
    <location>
        <begin position="7"/>
        <end position="39"/>
    </location>
</feature>
<sequence length="156" mass="16556">MEPLLWIVLGVVLVVAEIFTTTLFLIMFGIGAFAAAGAAALGAPVPLQAVVFAAVSALTLVFARPTIQRHRQAALGGDEQPFGMQALTGSTALVLERVDAESGVVKIDGEIWTARSYDVTQVFAPGERVRVIEVKGVTALVWHDDIATGEQPDTKR</sequence>
<organism evidence="7 8">
    <name type="scientific">Plantactinospora alkalitolerans</name>
    <dbReference type="NCBI Taxonomy" id="2789879"/>
    <lineage>
        <taxon>Bacteria</taxon>
        <taxon>Bacillati</taxon>
        <taxon>Actinomycetota</taxon>
        <taxon>Actinomycetes</taxon>
        <taxon>Micromonosporales</taxon>
        <taxon>Micromonosporaceae</taxon>
        <taxon>Plantactinospora</taxon>
    </lineage>
</organism>
<dbReference type="Gene3D" id="2.40.50.140">
    <property type="entry name" value="Nucleic acid-binding proteins"/>
    <property type="match status" value="1"/>
</dbReference>
<evidence type="ECO:0000313" key="7">
    <source>
        <dbReference type="EMBL" id="MBF9134817.1"/>
    </source>
</evidence>
<evidence type="ECO:0000256" key="3">
    <source>
        <dbReference type="ARBA" id="ARBA00022989"/>
    </source>
</evidence>
<keyword evidence="8" id="KW-1185">Reference proteome</keyword>
<dbReference type="EMBL" id="JADPUN010000387">
    <property type="protein sequence ID" value="MBF9134817.1"/>
    <property type="molecule type" value="Genomic_DNA"/>
</dbReference>
<evidence type="ECO:0000256" key="5">
    <source>
        <dbReference type="SAM" id="Phobius"/>
    </source>
</evidence>
<dbReference type="InterPro" id="IPR052165">
    <property type="entry name" value="Membrane_assoc_protease"/>
</dbReference>
<dbReference type="SUPFAM" id="SSF141322">
    <property type="entry name" value="NfeD domain-like"/>
    <property type="match status" value="1"/>
</dbReference>
<reference evidence="7 8" key="1">
    <citation type="submission" date="2020-11" db="EMBL/GenBank/DDBJ databases">
        <title>A novel isolate from a Black sea contaminated sediment with potential to produce alkanes: Plantactinospora alkalitolerans sp. nov.</title>
        <authorList>
            <person name="Carro L."/>
            <person name="Veyisoglu A."/>
            <person name="Guven K."/>
            <person name="Schumann P."/>
            <person name="Klenk H.-P."/>
            <person name="Sahin N."/>
        </authorList>
    </citation>
    <scope>NUCLEOTIDE SEQUENCE [LARGE SCALE GENOMIC DNA]</scope>
    <source>
        <strain evidence="7 8">S1510</strain>
    </source>
</reference>
<keyword evidence="4 5" id="KW-0472">Membrane</keyword>
<evidence type="ECO:0000259" key="6">
    <source>
        <dbReference type="Pfam" id="PF01957"/>
    </source>
</evidence>